<reference evidence="2" key="1">
    <citation type="journal article" date="2023" name="Nat. Plants">
        <title>Single-cell RNA sequencing provides a high-resolution roadmap for understanding the multicellular compartmentation of specialized metabolism.</title>
        <authorList>
            <person name="Sun S."/>
            <person name="Shen X."/>
            <person name="Li Y."/>
            <person name="Li Y."/>
            <person name="Wang S."/>
            <person name="Li R."/>
            <person name="Zhang H."/>
            <person name="Shen G."/>
            <person name="Guo B."/>
            <person name="Wei J."/>
            <person name="Xu J."/>
            <person name="St-Pierre B."/>
            <person name="Chen S."/>
            <person name="Sun C."/>
        </authorList>
    </citation>
    <scope>NUCLEOTIDE SEQUENCE [LARGE SCALE GENOMIC DNA]</scope>
</reference>
<proteinExistence type="predicted"/>
<gene>
    <name evidence="1" type="ORF">M9H77_21885</name>
</gene>
<accession>A0ACC0ANI7</accession>
<keyword evidence="2" id="KW-1185">Reference proteome</keyword>
<protein>
    <submittedName>
        <fullName evidence="1">Uncharacterized protein</fullName>
    </submittedName>
</protein>
<dbReference type="Proteomes" id="UP001060085">
    <property type="component" value="Linkage Group LG05"/>
</dbReference>
<evidence type="ECO:0000313" key="2">
    <source>
        <dbReference type="Proteomes" id="UP001060085"/>
    </source>
</evidence>
<comment type="caution">
    <text evidence="1">The sequence shown here is derived from an EMBL/GenBank/DDBJ whole genome shotgun (WGS) entry which is preliminary data.</text>
</comment>
<sequence length="154" mass="17471">MRYLWTISTDLSKEGIHILVEFEPIEQQNIPSTHDRNTTILPKHIMAVTHMVSDEPSILYSIVKNDDDEVDGLDRGDVVSSQSKSDDDNDLEKGEFHPPLNPENPVNPVIENIVQQWESSQWFSNARYDYTHSRAFLDMGSGSLIDDIIESGTV</sequence>
<organism evidence="1 2">
    <name type="scientific">Catharanthus roseus</name>
    <name type="common">Madagascar periwinkle</name>
    <name type="synonym">Vinca rosea</name>
    <dbReference type="NCBI Taxonomy" id="4058"/>
    <lineage>
        <taxon>Eukaryota</taxon>
        <taxon>Viridiplantae</taxon>
        <taxon>Streptophyta</taxon>
        <taxon>Embryophyta</taxon>
        <taxon>Tracheophyta</taxon>
        <taxon>Spermatophyta</taxon>
        <taxon>Magnoliopsida</taxon>
        <taxon>eudicotyledons</taxon>
        <taxon>Gunneridae</taxon>
        <taxon>Pentapetalae</taxon>
        <taxon>asterids</taxon>
        <taxon>lamiids</taxon>
        <taxon>Gentianales</taxon>
        <taxon>Apocynaceae</taxon>
        <taxon>Rauvolfioideae</taxon>
        <taxon>Vinceae</taxon>
        <taxon>Catharanthinae</taxon>
        <taxon>Catharanthus</taxon>
    </lineage>
</organism>
<dbReference type="EMBL" id="CM044705">
    <property type="protein sequence ID" value="KAI5662562.1"/>
    <property type="molecule type" value="Genomic_DNA"/>
</dbReference>
<name>A0ACC0ANI7_CATRO</name>
<evidence type="ECO:0000313" key="1">
    <source>
        <dbReference type="EMBL" id="KAI5662562.1"/>
    </source>
</evidence>